<keyword evidence="1" id="KW-0547">Nucleotide-binding</keyword>
<sequence length="285" mass="31929">MPVVLLCGYPSSGKTTRALELKKYLEETKRRRVHLINDESLQLVRSEAYANPTNEKMARGALKAALERLCSREDVVIVDSLNYIKGFRYELFCISRAMRTPQCTIYCAAPAAEALAANMARSDDHVTESQFHELVQRFETPEERNRWESPLVTVQFTDRSELPFEHIVQILDDVARLPLPNLGTSNPPVAPADFLHELDTKTQEVVTFLLGNAASFVPGDSVAVPNSSERFIVPATLTQAALRKHKRQFVTLAQAHAQVHSRTTGVQSVDSLSSQFVRHLNASMR</sequence>
<dbReference type="InterPro" id="IPR013641">
    <property type="entry name" value="KTI12/PSTK"/>
</dbReference>
<evidence type="ECO:0000256" key="2">
    <source>
        <dbReference type="ARBA" id="ARBA00022840"/>
    </source>
</evidence>
<dbReference type="STRING" id="595528.A0A0D2VH19"/>
<keyword evidence="2" id="KW-0067">ATP-binding</keyword>
<organism evidence="4 5">
    <name type="scientific">Capsaspora owczarzaki (strain ATCC 30864)</name>
    <dbReference type="NCBI Taxonomy" id="595528"/>
    <lineage>
        <taxon>Eukaryota</taxon>
        <taxon>Filasterea</taxon>
        <taxon>Capsaspora</taxon>
    </lineage>
</organism>
<evidence type="ECO:0000313" key="4">
    <source>
        <dbReference type="EMBL" id="KJE89217.1"/>
    </source>
</evidence>
<evidence type="ECO:0000313" key="5">
    <source>
        <dbReference type="Proteomes" id="UP000008743"/>
    </source>
</evidence>
<dbReference type="OrthoDB" id="9972657at2759"/>
<dbReference type="eggNOG" id="KOG3062">
    <property type="taxonomic scope" value="Eukaryota"/>
</dbReference>
<dbReference type="AlphaFoldDB" id="A0A0D2VH19"/>
<accession>A0A0D2VH19</accession>
<dbReference type="PhylomeDB" id="A0A0D2VH19"/>
<dbReference type="FunCoup" id="A0A0D2VH19">
    <property type="interactions" value="269"/>
</dbReference>
<evidence type="ECO:0000256" key="1">
    <source>
        <dbReference type="ARBA" id="ARBA00022741"/>
    </source>
</evidence>
<dbReference type="GO" id="GO:0005524">
    <property type="term" value="F:ATP binding"/>
    <property type="evidence" value="ECO:0007669"/>
    <property type="project" value="UniProtKB-KW"/>
</dbReference>
<comment type="similarity">
    <text evidence="3">Belongs to the KTI12 family.</text>
</comment>
<dbReference type="RefSeq" id="XP_004365605.1">
    <property type="nucleotide sequence ID" value="XM_004365548.2"/>
</dbReference>
<dbReference type="PANTHER" id="PTHR12435">
    <property type="match status" value="1"/>
</dbReference>
<gene>
    <name evidence="4" type="ORF">CAOG_000734</name>
</gene>
<dbReference type="EMBL" id="KE346360">
    <property type="protein sequence ID" value="KJE89217.1"/>
    <property type="molecule type" value="Genomic_DNA"/>
</dbReference>
<evidence type="ECO:0000256" key="3">
    <source>
        <dbReference type="ARBA" id="ARBA00025768"/>
    </source>
</evidence>
<protein>
    <recommendedName>
        <fullName evidence="6">KTI12 protein</fullName>
    </recommendedName>
</protein>
<dbReference type="OMA" id="THSRWDK"/>
<dbReference type="Pfam" id="PF08433">
    <property type="entry name" value="KTI12"/>
    <property type="match status" value="1"/>
</dbReference>
<dbReference type="SUPFAM" id="SSF52540">
    <property type="entry name" value="P-loop containing nucleoside triphosphate hydrolases"/>
    <property type="match status" value="1"/>
</dbReference>
<dbReference type="Proteomes" id="UP000008743">
    <property type="component" value="Unassembled WGS sequence"/>
</dbReference>
<dbReference type="InParanoid" id="A0A0D2VH19"/>
<keyword evidence="5" id="KW-1185">Reference proteome</keyword>
<dbReference type="InterPro" id="IPR027417">
    <property type="entry name" value="P-loop_NTPase"/>
</dbReference>
<evidence type="ECO:0008006" key="6">
    <source>
        <dbReference type="Google" id="ProtNLM"/>
    </source>
</evidence>
<reference evidence="5" key="1">
    <citation type="submission" date="2011-02" db="EMBL/GenBank/DDBJ databases">
        <title>The Genome Sequence of Capsaspora owczarzaki ATCC 30864.</title>
        <authorList>
            <person name="Russ C."/>
            <person name="Cuomo C."/>
            <person name="Burger G."/>
            <person name="Gray M.W."/>
            <person name="Holland P.W.H."/>
            <person name="King N."/>
            <person name="Lang F.B.F."/>
            <person name="Roger A.J."/>
            <person name="Ruiz-Trillo I."/>
            <person name="Young S.K."/>
            <person name="Zeng Q."/>
            <person name="Gargeya S."/>
            <person name="Alvarado L."/>
            <person name="Berlin A."/>
            <person name="Chapman S.B."/>
            <person name="Chen Z."/>
            <person name="Freedman E."/>
            <person name="Gellesch M."/>
            <person name="Goldberg J."/>
            <person name="Griggs A."/>
            <person name="Gujja S."/>
            <person name="Heilman E."/>
            <person name="Heiman D."/>
            <person name="Howarth C."/>
            <person name="Mehta T."/>
            <person name="Neiman D."/>
            <person name="Pearson M."/>
            <person name="Roberts A."/>
            <person name="Saif S."/>
            <person name="Shea T."/>
            <person name="Shenoy N."/>
            <person name="Sisk P."/>
            <person name="Stolte C."/>
            <person name="Sykes S."/>
            <person name="White J."/>
            <person name="Yandava C."/>
            <person name="Haas B."/>
            <person name="Nusbaum C."/>
            <person name="Birren B."/>
        </authorList>
    </citation>
    <scope>NUCLEOTIDE SEQUENCE</scope>
    <source>
        <strain evidence="5">ATCC 30864</strain>
    </source>
</reference>
<dbReference type="Gene3D" id="3.40.50.300">
    <property type="entry name" value="P-loop containing nucleotide triphosphate hydrolases"/>
    <property type="match status" value="1"/>
</dbReference>
<name>A0A0D2VH19_CAPO3</name>
<proteinExistence type="inferred from homology"/>